<name>A0A6A5YWN7_9PLEO</name>
<gene>
    <name evidence="2" type="ORF">BDV96DRAFT_665879</name>
</gene>
<dbReference type="AlphaFoldDB" id="A0A6A5YWN7"/>
<protein>
    <submittedName>
        <fullName evidence="2">Uncharacterized protein</fullName>
    </submittedName>
</protein>
<feature type="compositionally biased region" description="Polar residues" evidence="1">
    <location>
        <begin position="220"/>
        <end position="235"/>
    </location>
</feature>
<proteinExistence type="predicted"/>
<reference evidence="2" key="1">
    <citation type="journal article" date="2020" name="Stud. Mycol.">
        <title>101 Dothideomycetes genomes: a test case for predicting lifestyles and emergence of pathogens.</title>
        <authorList>
            <person name="Haridas S."/>
            <person name="Albert R."/>
            <person name="Binder M."/>
            <person name="Bloem J."/>
            <person name="Labutti K."/>
            <person name="Salamov A."/>
            <person name="Andreopoulos B."/>
            <person name="Baker S."/>
            <person name="Barry K."/>
            <person name="Bills G."/>
            <person name="Bluhm B."/>
            <person name="Cannon C."/>
            <person name="Castanera R."/>
            <person name="Culley D."/>
            <person name="Daum C."/>
            <person name="Ezra D."/>
            <person name="Gonzalez J."/>
            <person name="Henrissat B."/>
            <person name="Kuo A."/>
            <person name="Liang C."/>
            <person name="Lipzen A."/>
            <person name="Lutzoni F."/>
            <person name="Magnuson J."/>
            <person name="Mondo S."/>
            <person name="Nolan M."/>
            <person name="Ohm R."/>
            <person name="Pangilinan J."/>
            <person name="Park H.-J."/>
            <person name="Ramirez L."/>
            <person name="Alfaro M."/>
            <person name="Sun H."/>
            <person name="Tritt A."/>
            <person name="Yoshinaga Y."/>
            <person name="Zwiers L.-H."/>
            <person name="Turgeon B."/>
            <person name="Goodwin S."/>
            <person name="Spatafora J."/>
            <person name="Crous P."/>
            <person name="Grigoriev I."/>
        </authorList>
    </citation>
    <scope>NUCLEOTIDE SEQUENCE</scope>
    <source>
        <strain evidence="2">CBS 627.86</strain>
    </source>
</reference>
<evidence type="ECO:0000313" key="3">
    <source>
        <dbReference type="Proteomes" id="UP000799770"/>
    </source>
</evidence>
<evidence type="ECO:0000256" key="1">
    <source>
        <dbReference type="SAM" id="MobiDB-lite"/>
    </source>
</evidence>
<sequence length="235" mass="27162">MVCWLARQLDLGVDDIQWVQEFPRHKFQISGHRNSAATALRSATNIPYRRFGASTPLDLKYLEKLIVGETFPTVESSYLENLRSLPGWEAVLACYYCHRDSIPNLVELESDSIHPKFAERNSKLPQVPLKLGPMNRYALIDVETITWVGYVRLGSFVSTELASYYQDQSRQYLLFASCWRLIGTRSLQHQHPPDIHPSRPFRKSLSPQVYAPRKRRPDSFPNSRLDSKNCHQNTK</sequence>
<accession>A0A6A5YWN7</accession>
<keyword evidence="3" id="KW-1185">Reference proteome</keyword>
<dbReference type="EMBL" id="ML977334">
    <property type="protein sequence ID" value="KAF2111366.1"/>
    <property type="molecule type" value="Genomic_DNA"/>
</dbReference>
<organism evidence="2 3">
    <name type="scientific">Lophiotrema nucula</name>
    <dbReference type="NCBI Taxonomy" id="690887"/>
    <lineage>
        <taxon>Eukaryota</taxon>
        <taxon>Fungi</taxon>
        <taxon>Dikarya</taxon>
        <taxon>Ascomycota</taxon>
        <taxon>Pezizomycotina</taxon>
        <taxon>Dothideomycetes</taxon>
        <taxon>Pleosporomycetidae</taxon>
        <taxon>Pleosporales</taxon>
        <taxon>Lophiotremataceae</taxon>
        <taxon>Lophiotrema</taxon>
    </lineage>
</organism>
<evidence type="ECO:0000313" key="2">
    <source>
        <dbReference type="EMBL" id="KAF2111366.1"/>
    </source>
</evidence>
<feature type="region of interest" description="Disordered" evidence="1">
    <location>
        <begin position="190"/>
        <end position="235"/>
    </location>
</feature>
<dbReference type="Proteomes" id="UP000799770">
    <property type="component" value="Unassembled WGS sequence"/>
</dbReference>